<feature type="transmembrane region" description="Helical" evidence="1">
    <location>
        <begin position="21"/>
        <end position="42"/>
    </location>
</feature>
<proteinExistence type="predicted"/>
<dbReference type="AlphaFoldDB" id="A0A4X1VUE9"/>
<dbReference type="Ensembl" id="ENSSSCT00070053659.1">
    <property type="protein sequence ID" value="ENSSSCP00070045489.1"/>
    <property type="gene ID" value="ENSSSCG00070026749.1"/>
</dbReference>
<accession>A0A4X1VUE9</accession>
<evidence type="ECO:0000256" key="1">
    <source>
        <dbReference type="SAM" id="Phobius"/>
    </source>
</evidence>
<sequence length="260" mass="29485">MAVLRQLGLLLWKNYTVQRRKVLVTTLELLLPLLFSGILIWLRLKIQSENVPNATTYPDQSIRELPLFFSFPPPGDAWELVYIPSQSEAVRTVVETARRALVINMRVHGFPSEKDFEDYVRYDNHSTNVLAAVVFEHAFNHSRDPLPLAVKYHLRFSYTRRNYMWTQSGSIFLKETEGWHTTSLFPLFPSPGPREPTSADGGEPGEKHFQGCLPSWLLAGVLWGGGGWGGAPCLSPSEDVLPVFGFIKEENSQWGWLLKG</sequence>
<protein>
    <submittedName>
        <fullName evidence="2">ATP binding cassette subfamily A member 3</fullName>
    </submittedName>
</protein>
<organism evidence="2 3">
    <name type="scientific">Sus scrofa</name>
    <name type="common">Pig</name>
    <dbReference type="NCBI Taxonomy" id="9823"/>
    <lineage>
        <taxon>Eukaryota</taxon>
        <taxon>Metazoa</taxon>
        <taxon>Chordata</taxon>
        <taxon>Craniata</taxon>
        <taxon>Vertebrata</taxon>
        <taxon>Euteleostomi</taxon>
        <taxon>Mammalia</taxon>
        <taxon>Eutheria</taxon>
        <taxon>Laurasiatheria</taxon>
        <taxon>Artiodactyla</taxon>
        <taxon>Suina</taxon>
        <taxon>Suidae</taxon>
        <taxon>Sus</taxon>
    </lineage>
</organism>
<keyword evidence="1" id="KW-1133">Transmembrane helix</keyword>
<keyword evidence="1" id="KW-0812">Transmembrane</keyword>
<reference evidence="2 3" key="1">
    <citation type="submission" date="2017-08" db="EMBL/GenBank/DDBJ databases">
        <title>USMARCv1.0.</title>
        <authorList>
            <person name="Hannum G.I."/>
            <person name="Koren S."/>
            <person name="Schroeder S.G."/>
            <person name="Chin S.C."/>
            <person name="Nonneman D.J."/>
            <person name="Becker S.A."/>
            <person name="Rosen B.D."/>
            <person name="Bickhart D.M."/>
            <person name="Putnam N.H."/>
            <person name="Green R.E."/>
            <person name="Tuggle C.K."/>
            <person name="Liu H."/>
            <person name="Rohrer G.A."/>
            <person name="Warr A."/>
            <person name="Hall R."/>
            <person name="Kim K."/>
            <person name="Hume D.A."/>
            <person name="Talbot R."/>
            <person name="Chow W."/>
            <person name="Howe K."/>
            <person name="Schwartz A.S."/>
            <person name="Watson M."/>
            <person name="Archibald A.L."/>
            <person name="Phillippy A.M."/>
            <person name="Smith T.P.L."/>
        </authorList>
    </citation>
    <scope>NUCLEOTIDE SEQUENCE [LARGE SCALE GENOMIC DNA]</scope>
</reference>
<evidence type="ECO:0000313" key="3">
    <source>
        <dbReference type="Proteomes" id="UP000314985"/>
    </source>
</evidence>
<name>A0A4X1VUE9_PIG</name>
<evidence type="ECO:0000313" key="2">
    <source>
        <dbReference type="Ensembl" id="ENSSSCP00070045489.1"/>
    </source>
</evidence>
<keyword evidence="1" id="KW-0472">Membrane</keyword>
<reference evidence="2" key="2">
    <citation type="submission" date="2025-08" db="UniProtKB">
        <authorList>
            <consortium name="Ensembl"/>
        </authorList>
    </citation>
    <scope>IDENTIFICATION</scope>
</reference>
<dbReference type="Proteomes" id="UP000314985">
    <property type="component" value="Chromosome 3"/>
</dbReference>
<gene>
    <name evidence="2" type="primary">ABCA3</name>
</gene>